<dbReference type="PROSITE" id="PS51079">
    <property type="entry name" value="MBT"/>
    <property type="match status" value="4"/>
</dbReference>
<dbReference type="CDD" id="cd20096">
    <property type="entry name" value="MBT_SFMBT_rpt4"/>
    <property type="match status" value="1"/>
</dbReference>
<accession>A0ABM4DH82</accession>
<dbReference type="PANTHER" id="PTHR12247">
    <property type="entry name" value="POLYCOMB GROUP PROTEIN"/>
    <property type="match status" value="1"/>
</dbReference>
<dbReference type="SMART" id="SM00454">
    <property type="entry name" value="SAM"/>
    <property type="match status" value="1"/>
</dbReference>
<feature type="repeat" description="MBT" evidence="4">
    <location>
        <begin position="414"/>
        <end position="510"/>
    </location>
</feature>
<dbReference type="InterPro" id="IPR004092">
    <property type="entry name" value="Mbt"/>
</dbReference>
<dbReference type="RefSeq" id="XP_065673837.1">
    <property type="nucleotide sequence ID" value="XM_065817765.1"/>
</dbReference>
<dbReference type="Pfam" id="PF00536">
    <property type="entry name" value="SAM_1"/>
    <property type="match status" value="1"/>
</dbReference>
<evidence type="ECO:0000313" key="8">
    <source>
        <dbReference type="RefSeq" id="XP_065673837.1"/>
    </source>
</evidence>
<dbReference type="InterPro" id="IPR001660">
    <property type="entry name" value="SAM"/>
</dbReference>
<dbReference type="CDD" id="cd20095">
    <property type="entry name" value="MBT_SFMBT_rpt3"/>
    <property type="match status" value="1"/>
</dbReference>
<feature type="repeat" description="MBT" evidence="4">
    <location>
        <begin position="81"/>
        <end position="180"/>
    </location>
</feature>
<evidence type="ECO:0000313" key="7">
    <source>
        <dbReference type="Proteomes" id="UP001652625"/>
    </source>
</evidence>
<dbReference type="Proteomes" id="UP001652625">
    <property type="component" value="Chromosome 14"/>
</dbReference>
<dbReference type="CDD" id="cd20094">
    <property type="entry name" value="MBT_SFMBT_rpt2"/>
    <property type="match status" value="1"/>
</dbReference>
<feature type="region of interest" description="Disordered" evidence="5">
    <location>
        <begin position="673"/>
        <end position="698"/>
    </location>
</feature>
<keyword evidence="2" id="KW-0677">Repeat</keyword>
<evidence type="ECO:0000256" key="5">
    <source>
        <dbReference type="SAM" id="MobiDB-lite"/>
    </source>
</evidence>
<dbReference type="SUPFAM" id="SSF47769">
    <property type="entry name" value="SAM/Pointed domain"/>
    <property type="match status" value="1"/>
</dbReference>
<dbReference type="InterPro" id="IPR050548">
    <property type="entry name" value="PcG_chromatin_remod_factors"/>
</dbReference>
<evidence type="ECO:0000256" key="4">
    <source>
        <dbReference type="PROSITE-ProRule" id="PRU00459"/>
    </source>
</evidence>
<feature type="repeat" description="MBT" evidence="4">
    <location>
        <begin position="303"/>
        <end position="407"/>
    </location>
</feature>
<name>A0ABM4DH82_HYDVU</name>
<dbReference type="CDD" id="cd09509">
    <property type="entry name" value="SAM_Polycomb"/>
    <property type="match status" value="1"/>
</dbReference>
<dbReference type="PROSITE" id="PS50105">
    <property type="entry name" value="SAM_DOMAIN"/>
    <property type="match status" value="1"/>
</dbReference>
<keyword evidence="7" id="KW-1185">Reference proteome</keyword>
<feature type="repeat" description="MBT" evidence="4">
    <location>
        <begin position="188"/>
        <end position="288"/>
    </location>
</feature>
<dbReference type="PANTHER" id="PTHR12247:SF129">
    <property type="entry name" value="SOP-2-RELATED PROTEIN 3"/>
    <property type="match status" value="1"/>
</dbReference>
<proteinExistence type="predicted"/>
<dbReference type="CDD" id="cd20093">
    <property type="entry name" value="MBT_SFMBT_rpt1"/>
    <property type="match status" value="1"/>
</dbReference>
<feature type="region of interest" description="Disordered" evidence="5">
    <location>
        <begin position="556"/>
        <end position="581"/>
    </location>
</feature>
<dbReference type="GeneID" id="100200623"/>
<dbReference type="Gene3D" id="2.30.30.140">
    <property type="match status" value="4"/>
</dbReference>
<evidence type="ECO:0000256" key="2">
    <source>
        <dbReference type="ARBA" id="ARBA00022737"/>
    </source>
</evidence>
<feature type="region of interest" description="Disordered" evidence="5">
    <location>
        <begin position="48"/>
        <end position="73"/>
    </location>
</feature>
<dbReference type="SUPFAM" id="SSF63748">
    <property type="entry name" value="Tudor/PWWP/MBT"/>
    <property type="match status" value="4"/>
</dbReference>
<sequence length="950" mass="108409">MVTETLNYREESVEQGSYNKILRSNSNKLANYEKLDITDKESNISFENEKKKRKLDGANPNGNKRIKPDNDPNDPVIDEVFDWQVYLQKSNSTAVPSTIFKHVIPECICGFQPGMKLEVPNRDYLKTYWLAFVIRKAAPLILVRYEGFDDSKSDFWLNTLSDDIHPVGWCARNKQALKPPKAIQHKESNWYQYLIKNLTGARKAADHLFHKKSHPAHYLCAGQYVEVLDLINPNCYWLARITEAFSGRLSLQYEGVVDKEGELWCYYLNPNIRPVGHGFSNGLTLYPPKGCQNLTQQQISKVVEKLLVLSSRSDNSVFKTLFKGLENLMPHGVYLGMKLEAIHPHDPTSICVASVSRIFDEFMFLVKIDNLISAQDEVIDSFVAYKGSKKVFPVGFCSKNNLNLVQPLGYNGKFTWEAYFKYSKATPVPSDFFLEEKPLPDNIKVGMKLEAVDQKNFSNICVCTISKIVGTYLWLNIDGDTRTDQIFSYDSHDLFPVGWCERTGHELQWPRPNTLEQKNRISSLRLTATRQTRLEVLRKGKYKANEGKIDIKKDQKKGKTQNYLKGKRGFSRKREKYDSDGNKSEIVDTSIAIVCINRLAEEYNSETSIKKYFHLDAEGRLPAQIVTIDDEDEDTLITNEKCFSRYNEAHLDFFSYIRLKPLKLNKKEEDDFNRKVKENDGNQGASIEENSSLHGMDRRSLSNVVAMLRSNRRSNRSQLIEQYKNNSKSDHQCTNQNIEHLSIGSRKSSAIVESTEKNGSDGTRGDPIDLSKTNNKKNSCSLSSVVTLTKENSDCLLNVEEANKVPVQVAQQNTSFPCVSSKPRTSVEDMHTLSNMARSHSGLSEILRNRCNKIRKMCKDLPSNPLIWTKSEVVQFIKNASFQKYANLFYQQEVDGHSLLLLTVQEIHHILGIQLGPAVKIHDYIFTLQELVNDAYLSSKSTKSINSTKN</sequence>
<dbReference type="Pfam" id="PF02820">
    <property type="entry name" value="MBT"/>
    <property type="match status" value="4"/>
</dbReference>
<evidence type="ECO:0000256" key="1">
    <source>
        <dbReference type="ARBA" id="ARBA00004123"/>
    </source>
</evidence>
<feature type="compositionally biased region" description="Polar residues" evidence="5">
    <location>
        <begin position="681"/>
        <end position="693"/>
    </location>
</feature>
<evidence type="ECO:0000256" key="3">
    <source>
        <dbReference type="ARBA" id="ARBA00023242"/>
    </source>
</evidence>
<keyword evidence="3" id="KW-0539">Nucleus</keyword>
<organism evidence="7 8">
    <name type="scientific">Hydra vulgaris</name>
    <name type="common">Hydra</name>
    <name type="synonym">Hydra attenuata</name>
    <dbReference type="NCBI Taxonomy" id="6087"/>
    <lineage>
        <taxon>Eukaryota</taxon>
        <taxon>Metazoa</taxon>
        <taxon>Cnidaria</taxon>
        <taxon>Hydrozoa</taxon>
        <taxon>Hydroidolina</taxon>
        <taxon>Anthoathecata</taxon>
        <taxon>Aplanulata</taxon>
        <taxon>Hydridae</taxon>
        <taxon>Hydra</taxon>
    </lineage>
</organism>
<comment type="subcellular location">
    <subcellularLocation>
        <location evidence="1">Nucleus</location>
    </subcellularLocation>
</comment>
<feature type="compositionally biased region" description="Basic and acidic residues" evidence="5">
    <location>
        <begin position="754"/>
        <end position="769"/>
    </location>
</feature>
<evidence type="ECO:0000259" key="6">
    <source>
        <dbReference type="PROSITE" id="PS50105"/>
    </source>
</evidence>
<protein>
    <submittedName>
        <fullName evidence="8">Scm-like with four MBT domains protein 1 isoform X2</fullName>
    </submittedName>
</protein>
<gene>
    <name evidence="8" type="primary">LOC100200623</name>
</gene>
<feature type="region of interest" description="Disordered" evidence="5">
    <location>
        <begin position="744"/>
        <end position="778"/>
    </location>
</feature>
<feature type="domain" description="SAM" evidence="6">
    <location>
        <begin position="868"/>
        <end position="931"/>
    </location>
</feature>
<dbReference type="Gene3D" id="1.10.150.50">
    <property type="entry name" value="Transcription Factor, Ets-1"/>
    <property type="match status" value="1"/>
</dbReference>
<reference evidence="8" key="1">
    <citation type="submission" date="2025-08" db="UniProtKB">
        <authorList>
            <consortium name="RefSeq"/>
        </authorList>
    </citation>
    <scope>IDENTIFICATION</scope>
</reference>
<dbReference type="SMART" id="SM00561">
    <property type="entry name" value="MBT"/>
    <property type="match status" value="4"/>
</dbReference>
<dbReference type="InterPro" id="IPR013761">
    <property type="entry name" value="SAM/pointed_sf"/>
</dbReference>
<feature type="compositionally biased region" description="Basic residues" evidence="5">
    <location>
        <begin position="556"/>
        <end position="574"/>
    </location>
</feature>